<keyword evidence="5" id="KW-0067">ATP-binding</keyword>
<dbReference type="OrthoDB" id="5979581at2759"/>
<dbReference type="InterPro" id="IPR000719">
    <property type="entry name" value="Prot_kinase_dom"/>
</dbReference>
<dbReference type="InterPro" id="IPR011990">
    <property type="entry name" value="TPR-like_helical_dom_sf"/>
</dbReference>
<accession>A0A8H3QNY8</accession>
<dbReference type="Pfam" id="PF07714">
    <property type="entry name" value="PK_Tyr_Ser-Thr"/>
    <property type="match status" value="1"/>
</dbReference>
<name>A0A8H3QNY8_9GLOM</name>
<dbReference type="Pfam" id="PF08238">
    <property type="entry name" value="Sel1"/>
    <property type="match status" value="2"/>
</dbReference>
<evidence type="ECO:0000256" key="3">
    <source>
        <dbReference type="ARBA" id="ARBA00022741"/>
    </source>
</evidence>
<dbReference type="SUPFAM" id="SSF56112">
    <property type="entry name" value="Protein kinase-like (PK-like)"/>
    <property type="match status" value="1"/>
</dbReference>
<comment type="caution">
    <text evidence="7">The sequence shown here is derived from an EMBL/GenBank/DDBJ whole genome shotgun (WGS) entry which is preliminary data.</text>
</comment>
<dbReference type="PANTHER" id="PTHR46716">
    <property type="entry name" value="MITOGEN-ACTIVATED PROTEIN KINASE KINASE KINASE 7"/>
    <property type="match status" value="1"/>
</dbReference>
<dbReference type="InterPro" id="IPR006597">
    <property type="entry name" value="Sel1-like"/>
</dbReference>
<gene>
    <name evidence="7" type="ORF">RCL2_001077000</name>
</gene>
<keyword evidence="1" id="KW-0723">Serine/threonine-protein kinase</keyword>
<dbReference type="GO" id="GO:0007254">
    <property type="term" value="P:JNK cascade"/>
    <property type="evidence" value="ECO:0007669"/>
    <property type="project" value="TreeGrafter"/>
</dbReference>
<dbReference type="InterPro" id="IPR001245">
    <property type="entry name" value="Ser-Thr/Tyr_kinase_cat_dom"/>
</dbReference>
<evidence type="ECO:0000259" key="6">
    <source>
        <dbReference type="PROSITE" id="PS50011"/>
    </source>
</evidence>
<dbReference type="GO" id="GO:0005524">
    <property type="term" value="F:ATP binding"/>
    <property type="evidence" value="ECO:0007669"/>
    <property type="project" value="UniProtKB-KW"/>
</dbReference>
<feature type="domain" description="Protein kinase" evidence="6">
    <location>
        <begin position="1"/>
        <end position="354"/>
    </location>
</feature>
<evidence type="ECO:0000256" key="4">
    <source>
        <dbReference type="ARBA" id="ARBA00022777"/>
    </source>
</evidence>
<keyword evidence="3" id="KW-0547">Nucleotide-binding</keyword>
<dbReference type="Gene3D" id="1.25.40.10">
    <property type="entry name" value="Tetratricopeptide repeat domain"/>
    <property type="match status" value="1"/>
</dbReference>
<dbReference type="AlphaFoldDB" id="A0A8H3QNY8"/>
<dbReference type="SUPFAM" id="SSF81901">
    <property type="entry name" value="HCP-like"/>
    <property type="match status" value="1"/>
</dbReference>
<dbReference type="Gene3D" id="1.10.510.10">
    <property type="entry name" value="Transferase(Phosphotransferase) domain 1"/>
    <property type="match status" value="1"/>
</dbReference>
<dbReference type="Proteomes" id="UP000615446">
    <property type="component" value="Unassembled WGS sequence"/>
</dbReference>
<keyword evidence="2" id="KW-0808">Transferase</keyword>
<dbReference type="InterPro" id="IPR011009">
    <property type="entry name" value="Kinase-like_dom_sf"/>
</dbReference>
<proteinExistence type="predicted"/>
<evidence type="ECO:0000256" key="2">
    <source>
        <dbReference type="ARBA" id="ARBA00022679"/>
    </source>
</evidence>
<dbReference type="EMBL" id="BLAL01000071">
    <property type="protein sequence ID" value="GES83614.1"/>
    <property type="molecule type" value="Genomic_DNA"/>
</dbReference>
<evidence type="ECO:0000256" key="5">
    <source>
        <dbReference type="ARBA" id="ARBA00022840"/>
    </source>
</evidence>
<evidence type="ECO:0000313" key="7">
    <source>
        <dbReference type="EMBL" id="GES83614.1"/>
    </source>
</evidence>
<dbReference type="SMART" id="SM00671">
    <property type="entry name" value="SEL1"/>
    <property type="match status" value="2"/>
</dbReference>
<organism evidence="7 8">
    <name type="scientific">Rhizophagus clarus</name>
    <dbReference type="NCBI Taxonomy" id="94130"/>
    <lineage>
        <taxon>Eukaryota</taxon>
        <taxon>Fungi</taxon>
        <taxon>Fungi incertae sedis</taxon>
        <taxon>Mucoromycota</taxon>
        <taxon>Glomeromycotina</taxon>
        <taxon>Glomeromycetes</taxon>
        <taxon>Glomerales</taxon>
        <taxon>Glomeraceae</taxon>
        <taxon>Rhizophagus</taxon>
    </lineage>
</organism>
<sequence length="434" mass="51765">MVNLANCYYKEIGTEKNLERAVFWYQEAAKNGIKEGMDMLANIYENGDGIEINLEKAFYWHQKVIENNNVVENCKVNESELICYDCKKSHIYYPWFEQCNECNQPYNDYHWCKQCNFKRFQQDFSKWTSKNEFIDKFIQEAQLSAKNSYEILEWIPYNKLLNISYYDKGGFGTIYKAIWSDGPIDNWNFDKQQWNRRNQSKYEEVILKTLNDSSNLNNKFLNEWKYHYNYDYYNELFIIDLGLCKSVSDSQDNAIYGNLPYMAPEILRKGPYTLASDIYSFSIIMWEFTSGTPPFNHKEYDDIELILNICEGERPKIIENTPQCYIDLMEKCWDPNPSYRPTIKELEYKISEWIRCINEHYKININITKDYECTKSNMDNKIKDELLEFINADNTLVKKQASVSNIQSHLQIDYTSYNFTKTSNNSLESYMIKD</sequence>
<evidence type="ECO:0000256" key="1">
    <source>
        <dbReference type="ARBA" id="ARBA00022527"/>
    </source>
</evidence>
<keyword evidence="4 7" id="KW-0418">Kinase</keyword>
<dbReference type="GO" id="GO:0006955">
    <property type="term" value="P:immune response"/>
    <property type="evidence" value="ECO:0007669"/>
    <property type="project" value="TreeGrafter"/>
</dbReference>
<protein>
    <submittedName>
        <fullName evidence="7">Kinase-like domain-containing protein</fullName>
    </submittedName>
</protein>
<reference evidence="7" key="1">
    <citation type="submission" date="2019-10" db="EMBL/GenBank/DDBJ databases">
        <title>Conservation and host-specific expression of non-tandemly repeated heterogenous ribosome RNA gene in arbuscular mycorrhizal fungi.</title>
        <authorList>
            <person name="Maeda T."/>
            <person name="Kobayashi Y."/>
            <person name="Nakagawa T."/>
            <person name="Ezawa T."/>
            <person name="Yamaguchi K."/>
            <person name="Bino T."/>
            <person name="Nishimoto Y."/>
            <person name="Shigenobu S."/>
            <person name="Kawaguchi M."/>
        </authorList>
    </citation>
    <scope>NUCLEOTIDE SEQUENCE</scope>
    <source>
        <strain evidence="7">HR1</strain>
    </source>
</reference>
<dbReference type="PANTHER" id="PTHR46716:SF1">
    <property type="entry name" value="MITOGEN-ACTIVATED PROTEIN KINASE KINASE KINASE 7"/>
    <property type="match status" value="1"/>
</dbReference>
<dbReference type="PROSITE" id="PS50011">
    <property type="entry name" value="PROTEIN_KINASE_DOM"/>
    <property type="match status" value="1"/>
</dbReference>
<evidence type="ECO:0000313" key="8">
    <source>
        <dbReference type="Proteomes" id="UP000615446"/>
    </source>
</evidence>
<dbReference type="GO" id="GO:0004709">
    <property type="term" value="F:MAP kinase kinase kinase activity"/>
    <property type="evidence" value="ECO:0007669"/>
    <property type="project" value="TreeGrafter"/>
</dbReference>